<dbReference type="PROSITE" id="PS50294">
    <property type="entry name" value="WD_REPEATS_REGION"/>
    <property type="match status" value="1"/>
</dbReference>
<keyword evidence="5" id="KW-0804">Transcription</keyword>
<comment type="similarity">
    <text evidence="1">Belongs to the WD repeat ESC family.</text>
</comment>
<dbReference type="InterPro" id="IPR015943">
    <property type="entry name" value="WD40/YVTN_repeat-like_dom_sf"/>
</dbReference>
<organism evidence="7 8">
    <name type="scientific">Ataeniobius toweri</name>
    <dbReference type="NCBI Taxonomy" id="208326"/>
    <lineage>
        <taxon>Eukaryota</taxon>
        <taxon>Metazoa</taxon>
        <taxon>Chordata</taxon>
        <taxon>Craniata</taxon>
        <taxon>Vertebrata</taxon>
        <taxon>Euteleostomi</taxon>
        <taxon>Actinopterygii</taxon>
        <taxon>Neopterygii</taxon>
        <taxon>Teleostei</taxon>
        <taxon>Neoteleostei</taxon>
        <taxon>Acanthomorphata</taxon>
        <taxon>Ovalentaria</taxon>
        <taxon>Atherinomorphae</taxon>
        <taxon>Cyprinodontiformes</taxon>
        <taxon>Goodeidae</taxon>
        <taxon>Ataeniobius</taxon>
    </lineage>
</organism>
<dbReference type="InterPro" id="IPR051243">
    <property type="entry name" value="PcG_WD-repeat"/>
</dbReference>
<dbReference type="Proteomes" id="UP001345963">
    <property type="component" value="Unassembled WGS sequence"/>
</dbReference>
<reference evidence="7 8" key="1">
    <citation type="submission" date="2021-07" db="EMBL/GenBank/DDBJ databases">
        <authorList>
            <person name="Palmer J.M."/>
        </authorList>
    </citation>
    <scope>NUCLEOTIDE SEQUENCE [LARGE SCALE GENOMIC DNA]</scope>
    <source>
        <strain evidence="7 8">AT_MEX2019</strain>
        <tissue evidence="7">Muscle</tissue>
    </source>
</reference>
<evidence type="ECO:0000256" key="6">
    <source>
        <dbReference type="PROSITE-ProRule" id="PRU00221"/>
    </source>
</evidence>
<dbReference type="InterPro" id="IPR036322">
    <property type="entry name" value="WD40_repeat_dom_sf"/>
</dbReference>
<protein>
    <submittedName>
        <fullName evidence="7">Uncharacterized protein</fullName>
    </submittedName>
</protein>
<evidence type="ECO:0000313" key="8">
    <source>
        <dbReference type="Proteomes" id="UP001345963"/>
    </source>
</evidence>
<comment type="caution">
    <text evidence="7">The sequence shown here is derived from an EMBL/GenBank/DDBJ whole genome shotgun (WGS) entry which is preliminary data.</text>
</comment>
<evidence type="ECO:0000256" key="2">
    <source>
        <dbReference type="ARBA" id="ARBA00022574"/>
    </source>
</evidence>
<accession>A0ABU7B890</accession>
<evidence type="ECO:0000256" key="1">
    <source>
        <dbReference type="ARBA" id="ARBA00008075"/>
    </source>
</evidence>
<dbReference type="InterPro" id="IPR019775">
    <property type="entry name" value="WD40_repeat_CS"/>
</dbReference>
<feature type="repeat" description="WD" evidence="6">
    <location>
        <begin position="48"/>
        <end position="90"/>
    </location>
</feature>
<dbReference type="SUPFAM" id="SSF50978">
    <property type="entry name" value="WD40 repeat-like"/>
    <property type="match status" value="1"/>
</dbReference>
<keyword evidence="2 6" id="KW-0853">WD repeat</keyword>
<keyword evidence="8" id="KW-1185">Reference proteome</keyword>
<dbReference type="EMBL" id="JAHUTI010044001">
    <property type="protein sequence ID" value="MED6246671.1"/>
    <property type="molecule type" value="Genomic_DNA"/>
</dbReference>
<dbReference type="PROSITE" id="PS00678">
    <property type="entry name" value="WD_REPEATS_1"/>
    <property type="match status" value="1"/>
</dbReference>
<dbReference type="Gene3D" id="2.130.10.10">
    <property type="entry name" value="YVTN repeat-like/Quinoprotein amine dehydrogenase"/>
    <property type="match status" value="1"/>
</dbReference>
<name>A0ABU7B890_9TELE</name>
<gene>
    <name evidence="7" type="ORF">ATANTOWER_021672</name>
</gene>
<dbReference type="PROSITE" id="PS50082">
    <property type="entry name" value="WD_REPEATS_2"/>
    <property type="match status" value="1"/>
</dbReference>
<keyword evidence="3" id="KW-0677">Repeat</keyword>
<dbReference type="Pfam" id="PF00400">
    <property type="entry name" value="WD40"/>
    <property type="match status" value="1"/>
</dbReference>
<dbReference type="PANTHER" id="PTHR10253">
    <property type="entry name" value="POLYCOMB PROTEIN"/>
    <property type="match status" value="1"/>
</dbReference>
<keyword evidence="4" id="KW-0805">Transcription regulation</keyword>
<evidence type="ECO:0000256" key="5">
    <source>
        <dbReference type="ARBA" id="ARBA00023163"/>
    </source>
</evidence>
<dbReference type="SMART" id="SM00320">
    <property type="entry name" value="WD40"/>
    <property type="match status" value="1"/>
</dbReference>
<dbReference type="InterPro" id="IPR001680">
    <property type="entry name" value="WD40_rpt"/>
</dbReference>
<sequence>MCVKADENFYTCAWTYDTNTSHPLLAVAGSRGIIRVINHITMQCIKHYVGHGNAINELKFHPRDPNLLLSVSKDHALRLWNIQTDTLVAIFGGVEGHRDEVLSAATLIMGKTADWTDVQKTVIDTLHRGVNRQSSLLKKMVQ</sequence>
<evidence type="ECO:0000313" key="7">
    <source>
        <dbReference type="EMBL" id="MED6246671.1"/>
    </source>
</evidence>
<proteinExistence type="inferred from homology"/>
<evidence type="ECO:0000256" key="4">
    <source>
        <dbReference type="ARBA" id="ARBA00023015"/>
    </source>
</evidence>
<evidence type="ECO:0000256" key="3">
    <source>
        <dbReference type="ARBA" id="ARBA00022737"/>
    </source>
</evidence>